<accession>Q6MYY5</accession>
<dbReference type="Gene3D" id="2.40.160.20">
    <property type="match status" value="1"/>
</dbReference>
<proteinExistence type="predicted"/>
<reference evidence="1" key="1">
    <citation type="journal article" date="2004" name="Fungal Genet. Biol.">
        <title>Insight into the genome of Aspergillus fumigatus: analysis of a 922 kb region encompassing the nitrate assimilation gene cluster.</title>
        <authorList>
            <person name="Pain A."/>
            <person name="Woodward J."/>
            <person name="Quail M.A."/>
            <person name="Anderson M.J."/>
            <person name="Clark R."/>
            <person name="Collins M."/>
            <person name="Fosker N."/>
            <person name="Fraser A."/>
            <person name="Harris D."/>
            <person name="Larke N."/>
            <person name="Murphy L."/>
            <person name="Humphray S."/>
            <person name="O'Neil S."/>
            <person name="Pertea M."/>
            <person name="Price C."/>
            <person name="Rabbinowitsch E."/>
            <person name="Rajandream M-A."/>
            <person name="Salzberg S."/>
            <person name="Saunders D."/>
            <person name="Seegar K."/>
            <person name="Sharp S."/>
            <person name="Warren T."/>
            <person name="Denning D.W."/>
            <person name="Barrell B."/>
            <person name="Hall N."/>
        </authorList>
    </citation>
    <scope>NUCLEOTIDE SEQUENCE</scope>
</reference>
<organism evidence="1">
    <name type="scientific">Aspergillus fumigatus</name>
    <name type="common">Neosartorya fumigata</name>
    <dbReference type="NCBI Taxonomy" id="746128"/>
    <lineage>
        <taxon>Eukaryota</taxon>
        <taxon>Fungi</taxon>
        <taxon>Dikarya</taxon>
        <taxon>Ascomycota</taxon>
        <taxon>Pezizomycotina</taxon>
        <taxon>Eurotiomycetes</taxon>
        <taxon>Eurotiomycetidae</taxon>
        <taxon>Eurotiales</taxon>
        <taxon>Aspergillaceae</taxon>
        <taxon>Aspergillus</taxon>
        <taxon>Aspergillus subgen. Fumigati</taxon>
    </lineage>
</organism>
<name>Q6MYY5_ASPFM</name>
<evidence type="ECO:0000313" key="1">
    <source>
        <dbReference type="EMBL" id="CAE47874.1"/>
    </source>
</evidence>
<dbReference type="Pfam" id="PF11578">
    <property type="entry name" value="DUF3237"/>
    <property type="match status" value="1"/>
</dbReference>
<dbReference type="EMBL" id="BX649605">
    <property type="protein sequence ID" value="CAE47874.1"/>
    <property type="molecule type" value="Genomic_DNA"/>
</dbReference>
<dbReference type="AlphaFoldDB" id="Q6MYY5"/>
<gene>
    <name evidence="1" type="ORF">AfA24A6.130c</name>
</gene>
<protein>
    <submittedName>
        <fullName evidence="1">Uncharacterized protein</fullName>
    </submittedName>
</protein>
<sequence>MTGGTVKSDPGYPLALDAEFVGPRMRLYVTMSFAETESYQLTCNQQLLYMNYTGVVTMGPAEQAVFSGNAEDGATPFGNSFTHFTFEVRSHPAYYLTFQNLTGLQTGDERYKEFENRVFVGQGRFRVEKARSSRVRATLAINLIYSKTPSSNVEPLEDSRLHAASVSAVKALPLPGDVRNHPLLHLQSQTSYAPTNIVASLGHTLTATQAVKNVIVLTWHPNGKARSSHLSSEPRGQIVDEPKGANIGTRARAMRQLIRSTGHQLQGASLFRHAPHACRPRHIEKRGSSLRGTTVSLTLSLPAAFNSVLRWGG</sequence>